<dbReference type="PANTHER" id="PTHR11280">
    <property type="entry name" value="GLUCOSAMINE-6-PHOSPHATE ISOMERASE"/>
    <property type="match status" value="1"/>
</dbReference>
<reference evidence="3 4" key="1">
    <citation type="submission" date="2018-04" db="EMBL/GenBank/DDBJ databases">
        <title>Genomic Encyclopedia of Archaeal and Bacterial Type Strains, Phase II (KMG-II): from individual species to whole genera.</title>
        <authorList>
            <person name="Goeker M."/>
        </authorList>
    </citation>
    <scope>NUCLEOTIDE SEQUENCE [LARGE SCALE GENOMIC DNA]</scope>
    <source>
        <strain evidence="3 4">DSM 29329</strain>
    </source>
</reference>
<keyword evidence="4" id="KW-1185">Reference proteome</keyword>
<organism evidence="3 4">
    <name type="scientific">Allosediminivita pacifica</name>
    <dbReference type="NCBI Taxonomy" id="1267769"/>
    <lineage>
        <taxon>Bacteria</taxon>
        <taxon>Pseudomonadati</taxon>
        <taxon>Pseudomonadota</taxon>
        <taxon>Alphaproteobacteria</taxon>
        <taxon>Rhodobacterales</taxon>
        <taxon>Paracoccaceae</taxon>
        <taxon>Allosediminivita</taxon>
    </lineage>
</organism>
<evidence type="ECO:0000313" key="4">
    <source>
        <dbReference type="Proteomes" id="UP000244069"/>
    </source>
</evidence>
<feature type="domain" description="Glucosamine/galactosamine-6-phosphate isomerase" evidence="2">
    <location>
        <begin position="22"/>
        <end position="232"/>
    </location>
</feature>
<evidence type="ECO:0000313" key="3">
    <source>
        <dbReference type="EMBL" id="PTX51271.1"/>
    </source>
</evidence>
<dbReference type="CDD" id="cd01399">
    <property type="entry name" value="GlcN6P_deaminase"/>
    <property type="match status" value="1"/>
</dbReference>
<dbReference type="Pfam" id="PF01182">
    <property type="entry name" value="Glucosamine_iso"/>
    <property type="match status" value="1"/>
</dbReference>
<gene>
    <name evidence="3" type="ORF">C8N44_10314</name>
</gene>
<dbReference type="PROSITE" id="PS01161">
    <property type="entry name" value="GLC_GALNAC_ISOMERASE"/>
    <property type="match status" value="1"/>
</dbReference>
<dbReference type="Gene3D" id="3.40.50.1360">
    <property type="match status" value="1"/>
</dbReference>
<proteinExistence type="predicted"/>
<dbReference type="InterPro" id="IPR006148">
    <property type="entry name" value="Glc/Gal-6P_isomerase"/>
</dbReference>
<dbReference type="GO" id="GO:0006043">
    <property type="term" value="P:glucosamine catabolic process"/>
    <property type="evidence" value="ECO:0007669"/>
    <property type="project" value="TreeGrafter"/>
</dbReference>
<dbReference type="SUPFAM" id="SSF100950">
    <property type="entry name" value="NagB/RpiA/CoA transferase-like"/>
    <property type="match status" value="1"/>
</dbReference>
<evidence type="ECO:0000259" key="2">
    <source>
        <dbReference type="Pfam" id="PF01182"/>
    </source>
</evidence>
<accession>A0A2T6B5B2</accession>
<dbReference type="InterPro" id="IPR004547">
    <property type="entry name" value="Glucosamine6P_isomerase"/>
</dbReference>
<protein>
    <submittedName>
        <fullName evidence="3">Glucosamine-6-phosphate deaminase</fullName>
    </submittedName>
</protein>
<dbReference type="GO" id="GO:0004342">
    <property type="term" value="F:glucosamine-6-phosphate deaminase activity"/>
    <property type="evidence" value="ECO:0007669"/>
    <property type="project" value="InterPro"/>
</dbReference>
<dbReference type="GO" id="GO:0042802">
    <property type="term" value="F:identical protein binding"/>
    <property type="evidence" value="ECO:0007669"/>
    <property type="project" value="TreeGrafter"/>
</dbReference>
<dbReference type="Proteomes" id="UP000244069">
    <property type="component" value="Unassembled WGS sequence"/>
</dbReference>
<name>A0A2T6B5B2_9RHOB</name>
<sequence>MSLAERDGVVSRPRLRVLDDADTVATAAAMMIAGHVAGSGRPVIGLATGRTPLAIYARLVAAARDRRADFSRTTSFNLDEYRGLGPEHTASFAAYMRRNLFDHVAMGETHMPAGLGNAEAEASSYEAAIARAGGIGLQLLGIGRNGHIAFNEPGARFDSRTRVVRLAEETRAANAPDFPEGEAVPGEAMTMGIGTILEARRILLVATGAAKRAALARAVAGPPDATCPASALLLHPHVTILCDREAAADLG</sequence>
<dbReference type="AlphaFoldDB" id="A0A2T6B5B2"/>
<dbReference type="PANTHER" id="PTHR11280:SF5">
    <property type="entry name" value="GLUCOSAMINE-6-PHOSPHATE ISOMERASE"/>
    <property type="match status" value="1"/>
</dbReference>
<dbReference type="GO" id="GO:0019262">
    <property type="term" value="P:N-acetylneuraminate catabolic process"/>
    <property type="evidence" value="ECO:0007669"/>
    <property type="project" value="TreeGrafter"/>
</dbReference>
<dbReference type="EMBL" id="QBKN01000003">
    <property type="protein sequence ID" value="PTX51271.1"/>
    <property type="molecule type" value="Genomic_DNA"/>
</dbReference>
<keyword evidence="1" id="KW-0378">Hydrolase</keyword>
<dbReference type="InterPro" id="IPR037171">
    <property type="entry name" value="NagB/RpiA_transferase-like"/>
</dbReference>
<dbReference type="GO" id="GO:0006046">
    <property type="term" value="P:N-acetylglucosamine catabolic process"/>
    <property type="evidence" value="ECO:0007669"/>
    <property type="project" value="TreeGrafter"/>
</dbReference>
<dbReference type="GO" id="GO:0005975">
    <property type="term" value="P:carbohydrate metabolic process"/>
    <property type="evidence" value="ECO:0007669"/>
    <property type="project" value="InterPro"/>
</dbReference>
<evidence type="ECO:0000256" key="1">
    <source>
        <dbReference type="ARBA" id="ARBA00022801"/>
    </source>
</evidence>
<dbReference type="InterPro" id="IPR018321">
    <property type="entry name" value="Glucosamine6P_isomerase_CS"/>
</dbReference>
<dbReference type="RefSeq" id="WP_244640957.1">
    <property type="nucleotide sequence ID" value="NZ_BMEZ01000003.1"/>
</dbReference>
<comment type="caution">
    <text evidence="3">The sequence shown here is derived from an EMBL/GenBank/DDBJ whole genome shotgun (WGS) entry which is preliminary data.</text>
</comment>
<dbReference type="GO" id="GO:0005737">
    <property type="term" value="C:cytoplasm"/>
    <property type="evidence" value="ECO:0007669"/>
    <property type="project" value="TreeGrafter"/>
</dbReference>